<keyword evidence="3" id="KW-1185">Reference proteome</keyword>
<dbReference type="EMBL" id="BOPO01000073">
    <property type="protein sequence ID" value="GIL28562.1"/>
    <property type="molecule type" value="Genomic_DNA"/>
</dbReference>
<organism evidence="2 3">
    <name type="scientific">Actinocatenispora comari</name>
    <dbReference type="NCBI Taxonomy" id="2807577"/>
    <lineage>
        <taxon>Bacteria</taxon>
        <taxon>Bacillati</taxon>
        <taxon>Actinomycetota</taxon>
        <taxon>Actinomycetes</taxon>
        <taxon>Micromonosporales</taxon>
        <taxon>Micromonosporaceae</taxon>
        <taxon>Actinocatenispora</taxon>
    </lineage>
</organism>
<gene>
    <name evidence="2" type="ORF">NUM_38160</name>
</gene>
<keyword evidence="1" id="KW-0812">Transmembrane</keyword>
<proteinExistence type="predicted"/>
<sequence>MLLLLLLNRVPARLRTILGGSFVLAGAVLTGLSETFDLGLSIHGVSLAGVGAVLAVSGVVALRRTAREPAAPAGQPLNGTEPA</sequence>
<evidence type="ECO:0000313" key="2">
    <source>
        <dbReference type="EMBL" id="GIL28562.1"/>
    </source>
</evidence>
<name>A0A8J4AG34_9ACTN</name>
<evidence type="ECO:0000256" key="1">
    <source>
        <dbReference type="SAM" id="Phobius"/>
    </source>
</evidence>
<protein>
    <submittedName>
        <fullName evidence="2">Uncharacterized protein</fullName>
    </submittedName>
</protein>
<dbReference type="RefSeq" id="WP_207126275.1">
    <property type="nucleotide sequence ID" value="NZ_BOPO01000073.1"/>
</dbReference>
<keyword evidence="1" id="KW-1133">Transmembrane helix</keyword>
<comment type="caution">
    <text evidence="2">The sequence shown here is derived from an EMBL/GenBank/DDBJ whole genome shotgun (WGS) entry which is preliminary data.</text>
</comment>
<dbReference type="Proteomes" id="UP000614996">
    <property type="component" value="Unassembled WGS sequence"/>
</dbReference>
<feature type="transmembrane region" description="Helical" evidence="1">
    <location>
        <begin position="12"/>
        <end position="32"/>
    </location>
</feature>
<evidence type="ECO:0000313" key="3">
    <source>
        <dbReference type="Proteomes" id="UP000614996"/>
    </source>
</evidence>
<reference evidence="3" key="1">
    <citation type="journal article" date="2021" name="Int. J. Syst. Evol. Microbiol.">
        <title>Actinocatenispora comari sp. nov., an endophytic actinomycete isolated from aerial parts of Comarum salesowianum.</title>
        <authorList>
            <person name="Oyunbileg N."/>
            <person name="Iizaka Y."/>
            <person name="Hamada M."/>
            <person name="Davaapurev B.O."/>
            <person name="Fukumoto A."/>
            <person name="Tsetseg B."/>
            <person name="Kato F."/>
            <person name="Tamura T."/>
            <person name="Batkhuu J."/>
            <person name="Anzai Y."/>
        </authorList>
    </citation>
    <scope>NUCLEOTIDE SEQUENCE [LARGE SCALE GENOMIC DNA]</scope>
    <source>
        <strain evidence="3">NUM-2625</strain>
    </source>
</reference>
<dbReference type="AlphaFoldDB" id="A0A8J4AG34"/>
<keyword evidence="1" id="KW-0472">Membrane</keyword>
<accession>A0A8J4AG34</accession>
<feature type="transmembrane region" description="Helical" evidence="1">
    <location>
        <begin position="38"/>
        <end position="62"/>
    </location>
</feature>